<proteinExistence type="predicted"/>
<dbReference type="RefSeq" id="WP_029885197.1">
    <property type="nucleotide sequence ID" value="NZ_WOWR01000008.1"/>
</dbReference>
<feature type="compositionally biased region" description="Basic and acidic residues" evidence="1">
    <location>
        <begin position="59"/>
        <end position="72"/>
    </location>
</feature>
<evidence type="ECO:0000256" key="1">
    <source>
        <dbReference type="SAM" id="MobiDB-lite"/>
    </source>
</evidence>
<sequence length="199" mass="21992">MTYLTKTEFAARHGWSKSYVSKLGKQERLVLCSDGKVDVEATEALLAESADPSKASVAARHEENRVERDVRSHLQPGGDPPAVQQPEPSPSGGPNFQRSKAHREFYLAGLAETEFYKVRGSLVERAAVEDAAFAAGRMLREQLFGLAPQLAGEVVGMSDLWEVERHLTDTFRRVFTEVANMNSADLEQAIGLKQFNNQS</sequence>
<protein>
    <submittedName>
        <fullName evidence="2">Terminase small subunit</fullName>
    </submittedName>
</protein>
<comment type="caution">
    <text evidence="2">The sequence shown here is derived from an EMBL/GenBank/DDBJ whole genome shotgun (WGS) entry which is preliminary data.</text>
</comment>
<accession>A0A7V8J572</accession>
<evidence type="ECO:0000313" key="3">
    <source>
        <dbReference type="Proteomes" id="UP000442695"/>
    </source>
</evidence>
<reference evidence="2 3" key="1">
    <citation type="submission" date="2019-12" db="EMBL/GenBank/DDBJ databases">
        <authorList>
            <person name="Woiski C."/>
        </authorList>
    </citation>
    <scope>NUCLEOTIDE SEQUENCE [LARGE SCALE GENOMIC DNA]</scope>
    <source>
        <strain evidence="2 3">BOE100</strain>
    </source>
</reference>
<evidence type="ECO:0000313" key="2">
    <source>
        <dbReference type="EMBL" id="KAF0255170.1"/>
    </source>
</evidence>
<feature type="region of interest" description="Disordered" evidence="1">
    <location>
        <begin position="50"/>
        <end position="98"/>
    </location>
</feature>
<dbReference type="AlphaFoldDB" id="A0A7V8J572"/>
<name>A0A7V8J572_PSEPU</name>
<dbReference type="EMBL" id="WOWR01000008">
    <property type="protein sequence ID" value="KAF0255170.1"/>
    <property type="molecule type" value="Genomic_DNA"/>
</dbReference>
<dbReference type="Proteomes" id="UP000442695">
    <property type="component" value="Unassembled WGS sequence"/>
</dbReference>
<gene>
    <name evidence="2" type="ORF">GN299_08680</name>
</gene>
<organism evidence="2 3">
    <name type="scientific">Pseudomonas putida</name>
    <name type="common">Arthrobacter siderocapsulatus</name>
    <dbReference type="NCBI Taxonomy" id="303"/>
    <lineage>
        <taxon>Bacteria</taxon>
        <taxon>Pseudomonadati</taxon>
        <taxon>Pseudomonadota</taxon>
        <taxon>Gammaproteobacteria</taxon>
        <taxon>Pseudomonadales</taxon>
        <taxon>Pseudomonadaceae</taxon>
        <taxon>Pseudomonas</taxon>
    </lineage>
</organism>